<organism evidence="2 4">
    <name type="scientific">Linum tenue</name>
    <dbReference type="NCBI Taxonomy" id="586396"/>
    <lineage>
        <taxon>Eukaryota</taxon>
        <taxon>Viridiplantae</taxon>
        <taxon>Streptophyta</taxon>
        <taxon>Embryophyta</taxon>
        <taxon>Tracheophyta</taxon>
        <taxon>Spermatophyta</taxon>
        <taxon>Magnoliopsida</taxon>
        <taxon>eudicotyledons</taxon>
        <taxon>Gunneridae</taxon>
        <taxon>Pentapetalae</taxon>
        <taxon>rosids</taxon>
        <taxon>fabids</taxon>
        <taxon>Malpighiales</taxon>
        <taxon>Linaceae</taxon>
        <taxon>Linum</taxon>
    </lineage>
</organism>
<feature type="domain" description="CCHC-type" evidence="1">
    <location>
        <begin position="124"/>
        <end position="140"/>
    </location>
</feature>
<dbReference type="SUPFAM" id="SSF57756">
    <property type="entry name" value="Retrovirus zinc finger-like domains"/>
    <property type="match status" value="1"/>
</dbReference>
<dbReference type="AlphaFoldDB" id="A0AAV0RNF1"/>
<evidence type="ECO:0000313" key="2">
    <source>
        <dbReference type="EMBL" id="CAI0559088.1"/>
    </source>
</evidence>
<sequence length="213" mass="23001">MTFLMKLRPEFEGIRSSLLHRNITRLEDVLGELIRQETRLRSQAKIDLHEADNSATVFSVSGRSSAAPLARSSQVMVGSSAGDQSVYAVRSNRPRFHRSANGQVICFYCRELGHVKLHCPKRIECNYCKEAGHKIAACPILAKKGRAQVGTSHRGAAPAPAYATATAPLAPAGFTSDSIHQMLQEVVRDAFPSALGSVFTAGQENGEGAGPRD</sequence>
<dbReference type="Gene3D" id="4.10.60.10">
    <property type="entry name" value="Zinc finger, CCHC-type"/>
    <property type="match status" value="1"/>
</dbReference>
<evidence type="ECO:0000313" key="4">
    <source>
        <dbReference type="Proteomes" id="UP001154282"/>
    </source>
</evidence>
<dbReference type="GO" id="GO:0003676">
    <property type="term" value="F:nucleic acid binding"/>
    <property type="evidence" value="ECO:0007669"/>
    <property type="project" value="InterPro"/>
</dbReference>
<dbReference type="EMBL" id="CAMGYJ010000011">
    <property type="protein sequence ID" value="CAI0559088.1"/>
    <property type="molecule type" value="Genomic_DNA"/>
</dbReference>
<evidence type="ECO:0000313" key="3">
    <source>
        <dbReference type="EMBL" id="CAI0559131.1"/>
    </source>
</evidence>
<feature type="domain" description="CCHC-type" evidence="1">
    <location>
        <begin position="105"/>
        <end position="121"/>
    </location>
</feature>
<gene>
    <name evidence="2" type="ORF">LITE_LOCUS49049</name>
    <name evidence="3" type="ORF">LITE_LOCUS49068</name>
</gene>
<dbReference type="Proteomes" id="UP001154282">
    <property type="component" value="Unassembled WGS sequence"/>
</dbReference>
<proteinExistence type="predicted"/>
<name>A0AAV0RNF1_9ROSI</name>
<dbReference type="PANTHER" id="PTHR34222:SF100">
    <property type="entry name" value="CCHC-TYPE DOMAIN-CONTAINING PROTEIN"/>
    <property type="match status" value="1"/>
</dbReference>
<protein>
    <recommendedName>
        <fullName evidence="1">CCHC-type domain-containing protein</fullName>
    </recommendedName>
</protein>
<dbReference type="PANTHER" id="PTHR34222">
    <property type="entry name" value="GAG_PRE-INTEGRS DOMAIN-CONTAINING PROTEIN"/>
    <property type="match status" value="1"/>
</dbReference>
<dbReference type="InterPro" id="IPR036875">
    <property type="entry name" value="Znf_CCHC_sf"/>
</dbReference>
<keyword evidence="4" id="KW-1185">Reference proteome</keyword>
<dbReference type="EMBL" id="CAMGYJ010000011">
    <property type="protein sequence ID" value="CAI0559131.1"/>
    <property type="molecule type" value="Genomic_DNA"/>
</dbReference>
<dbReference type="InterPro" id="IPR001878">
    <property type="entry name" value="Znf_CCHC"/>
</dbReference>
<dbReference type="GO" id="GO:0008270">
    <property type="term" value="F:zinc ion binding"/>
    <property type="evidence" value="ECO:0007669"/>
    <property type="project" value="InterPro"/>
</dbReference>
<dbReference type="SMART" id="SM00343">
    <property type="entry name" value="ZnF_C2HC"/>
    <property type="match status" value="2"/>
</dbReference>
<accession>A0AAV0RNF1</accession>
<comment type="caution">
    <text evidence="2">The sequence shown here is derived from an EMBL/GenBank/DDBJ whole genome shotgun (WGS) entry which is preliminary data.</text>
</comment>
<evidence type="ECO:0000259" key="1">
    <source>
        <dbReference type="SMART" id="SM00343"/>
    </source>
</evidence>
<reference evidence="2" key="1">
    <citation type="submission" date="2022-08" db="EMBL/GenBank/DDBJ databases">
        <authorList>
            <person name="Gutierrez-Valencia J."/>
        </authorList>
    </citation>
    <scope>NUCLEOTIDE SEQUENCE</scope>
</reference>